<gene>
    <name evidence="2" type="ORF">ISP19_12035</name>
</gene>
<sequence length="89" mass="8744">MNIKTVNASAMAVIVAGLFAAAAMNTAVASTPAGDQAGVKCLNSSSCKGQGACKQATNSCKGQNACKGQGFTMQKTQADCAAAQAAAKK</sequence>
<evidence type="ECO:0000313" key="3">
    <source>
        <dbReference type="Proteomes" id="UP001430149"/>
    </source>
</evidence>
<accession>A0ABS2K6Z6</accession>
<evidence type="ECO:0008006" key="4">
    <source>
        <dbReference type="Google" id="ProtNLM"/>
    </source>
</evidence>
<reference evidence="2" key="1">
    <citation type="submission" date="2020-10" db="EMBL/GenBank/DDBJ databases">
        <title>Phylogeny of dyella-like bacteria.</title>
        <authorList>
            <person name="Fu J."/>
        </authorList>
    </citation>
    <scope>NUCLEOTIDE SEQUENCE</scope>
    <source>
        <strain evidence="2">DHOC52</strain>
    </source>
</reference>
<evidence type="ECO:0000313" key="2">
    <source>
        <dbReference type="EMBL" id="MBM7126098.1"/>
    </source>
</evidence>
<keyword evidence="3" id="KW-1185">Reference proteome</keyword>
<dbReference type="RefSeq" id="WP_204682432.1">
    <property type="nucleotide sequence ID" value="NZ_BSNR01000002.1"/>
</dbReference>
<keyword evidence="1" id="KW-0732">Signal</keyword>
<evidence type="ECO:0000256" key="1">
    <source>
        <dbReference type="SAM" id="SignalP"/>
    </source>
</evidence>
<dbReference type="Proteomes" id="UP001430149">
    <property type="component" value="Unassembled WGS sequence"/>
</dbReference>
<protein>
    <recommendedName>
        <fullName evidence="4">Silver efflux pump</fullName>
    </recommendedName>
</protein>
<feature type="signal peptide" evidence="1">
    <location>
        <begin position="1"/>
        <end position="29"/>
    </location>
</feature>
<name>A0ABS2K6Z6_9GAMM</name>
<feature type="chain" id="PRO_5046385078" description="Silver efflux pump" evidence="1">
    <location>
        <begin position="30"/>
        <end position="89"/>
    </location>
</feature>
<organism evidence="2 3">
    <name type="scientific">Dyella flava</name>
    <dbReference type="NCBI Taxonomy" id="1920170"/>
    <lineage>
        <taxon>Bacteria</taxon>
        <taxon>Pseudomonadati</taxon>
        <taxon>Pseudomonadota</taxon>
        <taxon>Gammaproteobacteria</taxon>
        <taxon>Lysobacterales</taxon>
        <taxon>Rhodanobacteraceae</taxon>
        <taxon>Dyella</taxon>
    </lineage>
</organism>
<proteinExistence type="predicted"/>
<dbReference type="EMBL" id="JADIKE010000036">
    <property type="protein sequence ID" value="MBM7126098.1"/>
    <property type="molecule type" value="Genomic_DNA"/>
</dbReference>
<comment type="caution">
    <text evidence="2">The sequence shown here is derived from an EMBL/GenBank/DDBJ whole genome shotgun (WGS) entry which is preliminary data.</text>
</comment>